<gene>
    <name evidence="6" type="ORF">EGYM00163_LOCUS48747</name>
</gene>
<dbReference type="Pfam" id="PF03179">
    <property type="entry name" value="V-ATPase_G"/>
    <property type="match status" value="1"/>
</dbReference>
<comment type="similarity">
    <text evidence="1 5">Belongs to the V-ATPase G subunit family.</text>
</comment>
<dbReference type="NCBIfam" id="TIGR01147">
    <property type="entry name" value="V_ATP_synt_G"/>
    <property type="match status" value="1"/>
</dbReference>
<comment type="subunit">
    <text evidence="5">V-ATPase is a heteromultimeric enzyme made up of two complexes: the ATP-hydrolytic V1 complex and the proton translocation V0 complex.</text>
</comment>
<name>A0A7S4GHR6_9EUGL</name>
<keyword evidence="3 5" id="KW-0375">Hydrogen ion transport</keyword>
<dbReference type="Gene3D" id="1.20.5.2950">
    <property type="match status" value="1"/>
</dbReference>
<reference evidence="6" key="1">
    <citation type="submission" date="2021-01" db="EMBL/GenBank/DDBJ databases">
        <authorList>
            <person name="Corre E."/>
            <person name="Pelletier E."/>
            <person name="Niang G."/>
            <person name="Scheremetjew M."/>
            <person name="Finn R."/>
            <person name="Kale V."/>
            <person name="Holt S."/>
            <person name="Cochrane G."/>
            <person name="Meng A."/>
            <person name="Brown T."/>
            <person name="Cohen L."/>
        </authorList>
    </citation>
    <scope>NUCLEOTIDE SEQUENCE</scope>
    <source>
        <strain evidence="6">CCMP1594</strain>
    </source>
</reference>
<comment type="function">
    <text evidence="5">Subunit of the V1 complex of vacuolar(H+)-ATPase (V-ATPase), a multisubunit enzyme composed of a peripheral complex (V1) that hydrolyzes ATP and a membrane integral complex (V0) that translocates protons. V-ATPase is responsible for acidifying and maintaining the pH of intracellular compartments and in some cell types, is targeted to the plasma membrane, where it is responsible for acidifying the extracellular environment.</text>
</comment>
<dbReference type="GO" id="GO:0016887">
    <property type="term" value="F:ATP hydrolysis activity"/>
    <property type="evidence" value="ECO:0007669"/>
    <property type="project" value="TreeGrafter"/>
</dbReference>
<evidence type="ECO:0000256" key="2">
    <source>
        <dbReference type="ARBA" id="ARBA00022448"/>
    </source>
</evidence>
<evidence type="ECO:0000256" key="5">
    <source>
        <dbReference type="RuleBase" id="RU364019"/>
    </source>
</evidence>
<organism evidence="6">
    <name type="scientific">Eutreptiella gymnastica</name>
    <dbReference type="NCBI Taxonomy" id="73025"/>
    <lineage>
        <taxon>Eukaryota</taxon>
        <taxon>Discoba</taxon>
        <taxon>Euglenozoa</taxon>
        <taxon>Euglenida</taxon>
        <taxon>Spirocuta</taxon>
        <taxon>Euglenophyceae</taxon>
        <taxon>Eutreptiales</taxon>
        <taxon>Eutreptiaceae</taxon>
        <taxon>Eutreptiella</taxon>
    </lineage>
</organism>
<dbReference type="InterPro" id="IPR005124">
    <property type="entry name" value="V-ATPase_G"/>
</dbReference>
<evidence type="ECO:0000256" key="1">
    <source>
        <dbReference type="ARBA" id="ARBA00010066"/>
    </source>
</evidence>
<dbReference type="PANTHER" id="PTHR12713:SF11">
    <property type="entry name" value="V-TYPE PROTON ATPASE SUBUNIT G"/>
    <property type="match status" value="1"/>
</dbReference>
<evidence type="ECO:0000256" key="3">
    <source>
        <dbReference type="ARBA" id="ARBA00022781"/>
    </source>
</evidence>
<evidence type="ECO:0000313" key="6">
    <source>
        <dbReference type="EMBL" id="CAE0837375.1"/>
    </source>
</evidence>
<protein>
    <recommendedName>
        <fullName evidence="5">V-type proton ATPase subunit G</fullName>
    </recommendedName>
</protein>
<dbReference type="AlphaFoldDB" id="A0A7S4GHR6"/>
<dbReference type="GO" id="GO:0000221">
    <property type="term" value="C:vacuolar proton-transporting V-type ATPase, V1 domain"/>
    <property type="evidence" value="ECO:0007669"/>
    <property type="project" value="TreeGrafter"/>
</dbReference>
<dbReference type="EMBL" id="HBJA01141478">
    <property type="protein sequence ID" value="CAE0837375.1"/>
    <property type="molecule type" value="Transcribed_RNA"/>
</dbReference>
<keyword evidence="2 5" id="KW-0813">Transport</keyword>
<dbReference type="GO" id="GO:0046961">
    <property type="term" value="F:proton-transporting ATPase activity, rotational mechanism"/>
    <property type="evidence" value="ECO:0007669"/>
    <property type="project" value="InterPro"/>
</dbReference>
<proteinExistence type="inferred from homology"/>
<sequence length="107" mass="11548">MSKTASVQQLLAAEKKAAEIIDAAKKQRVTKLKKARSDAEAEVSSFRQKRQATFEQFAAEQASSGDSGSVAVVQQADKEIAEIRATANARKDKVSDILVQLVTKVSL</sequence>
<keyword evidence="4 5" id="KW-0406">Ion transport</keyword>
<dbReference type="PANTHER" id="PTHR12713">
    <property type="entry name" value="VACUOLAR ATP SYNTHASE SUBUNIT G"/>
    <property type="match status" value="1"/>
</dbReference>
<evidence type="ECO:0000256" key="4">
    <source>
        <dbReference type="ARBA" id="ARBA00023065"/>
    </source>
</evidence>
<accession>A0A7S4GHR6</accession>